<dbReference type="AlphaFoldDB" id="G7K471"/>
<keyword evidence="2" id="KW-0732">Signal</keyword>
<reference evidence="4" key="3">
    <citation type="submission" date="2015-04" db="UniProtKB">
        <authorList>
            <consortium name="EnsemblPlants"/>
        </authorList>
    </citation>
    <scope>IDENTIFICATION</scope>
    <source>
        <strain evidence="4">cv. Jemalong A17</strain>
    </source>
</reference>
<feature type="transmembrane region" description="Helical" evidence="1">
    <location>
        <begin position="54"/>
        <end position="75"/>
    </location>
</feature>
<protein>
    <submittedName>
        <fullName evidence="3">Transmembrane protein, putative</fullName>
    </submittedName>
</protein>
<feature type="chain" id="PRO_5014573336" evidence="2">
    <location>
        <begin position="24"/>
        <end position="76"/>
    </location>
</feature>
<dbReference type="EMBL" id="CM001221">
    <property type="protein sequence ID" value="AES96316.1"/>
    <property type="molecule type" value="Genomic_DNA"/>
</dbReference>
<reference evidence="3 5" key="1">
    <citation type="journal article" date="2011" name="Nature">
        <title>The Medicago genome provides insight into the evolution of rhizobial symbioses.</title>
        <authorList>
            <person name="Young N.D."/>
            <person name="Debelle F."/>
            <person name="Oldroyd G.E."/>
            <person name="Geurts R."/>
            <person name="Cannon S.B."/>
            <person name="Udvardi M.K."/>
            <person name="Benedito V.A."/>
            <person name="Mayer K.F."/>
            <person name="Gouzy J."/>
            <person name="Schoof H."/>
            <person name="Van de Peer Y."/>
            <person name="Proost S."/>
            <person name="Cook D.R."/>
            <person name="Meyers B.C."/>
            <person name="Spannagl M."/>
            <person name="Cheung F."/>
            <person name="De Mita S."/>
            <person name="Krishnakumar V."/>
            <person name="Gundlach H."/>
            <person name="Zhou S."/>
            <person name="Mudge J."/>
            <person name="Bharti A.K."/>
            <person name="Murray J.D."/>
            <person name="Naoumkina M.A."/>
            <person name="Rosen B."/>
            <person name="Silverstein K.A."/>
            <person name="Tang H."/>
            <person name="Rombauts S."/>
            <person name="Zhao P.X."/>
            <person name="Zhou P."/>
            <person name="Barbe V."/>
            <person name="Bardou P."/>
            <person name="Bechner M."/>
            <person name="Bellec A."/>
            <person name="Berger A."/>
            <person name="Berges H."/>
            <person name="Bidwell S."/>
            <person name="Bisseling T."/>
            <person name="Choisne N."/>
            <person name="Couloux A."/>
            <person name="Denny R."/>
            <person name="Deshpande S."/>
            <person name="Dai X."/>
            <person name="Doyle J.J."/>
            <person name="Dudez A.M."/>
            <person name="Farmer A.D."/>
            <person name="Fouteau S."/>
            <person name="Franken C."/>
            <person name="Gibelin C."/>
            <person name="Gish J."/>
            <person name="Goldstein S."/>
            <person name="Gonzalez A.J."/>
            <person name="Green P.J."/>
            <person name="Hallab A."/>
            <person name="Hartog M."/>
            <person name="Hua A."/>
            <person name="Humphray S.J."/>
            <person name="Jeong D.H."/>
            <person name="Jing Y."/>
            <person name="Jocker A."/>
            <person name="Kenton S.M."/>
            <person name="Kim D.J."/>
            <person name="Klee K."/>
            <person name="Lai H."/>
            <person name="Lang C."/>
            <person name="Lin S."/>
            <person name="Macmil S.L."/>
            <person name="Magdelenat G."/>
            <person name="Matthews L."/>
            <person name="McCorrison J."/>
            <person name="Monaghan E.L."/>
            <person name="Mun J.H."/>
            <person name="Najar F.Z."/>
            <person name="Nicholson C."/>
            <person name="Noirot C."/>
            <person name="O'Bleness M."/>
            <person name="Paule C.R."/>
            <person name="Poulain J."/>
            <person name="Prion F."/>
            <person name="Qin B."/>
            <person name="Qu C."/>
            <person name="Retzel E.F."/>
            <person name="Riddle C."/>
            <person name="Sallet E."/>
            <person name="Samain S."/>
            <person name="Samson N."/>
            <person name="Sanders I."/>
            <person name="Saurat O."/>
            <person name="Scarpelli C."/>
            <person name="Schiex T."/>
            <person name="Segurens B."/>
            <person name="Severin A.J."/>
            <person name="Sherrier D.J."/>
            <person name="Shi R."/>
            <person name="Sims S."/>
            <person name="Singer S.R."/>
            <person name="Sinharoy S."/>
            <person name="Sterck L."/>
            <person name="Viollet A."/>
            <person name="Wang B.B."/>
            <person name="Wang K."/>
            <person name="Wang M."/>
            <person name="Wang X."/>
            <person name="Warfsmann J."/>
            <person name="Weissenbach J."/>
            <person name="White D.D."/>
            <person name="White J.D."/>
            <person name="Wiley G.B."/>
            <person name="Wincker P."/>
            <person name="Xing Y."/>
            <person name="Yang L."/>
            <person name="Yao Z."/>
            <person name="Ying F."/>
            <person name="Zhai J."/>
            <person name="Zhou L."/>
            <person name="Zuber A."/>
            <person name="Denarie J."/>
            <person name="Dixon R.A."/>
            <person name="May G.D."/>
            <person name="Schwartz D.C."/>
            <person name="Rogers J."/>
            <person name="Quetier F."/>
            <person name="Town C.D."/>
            <person name="Roe B.A."/>
        </authorList>
    </citation>
    <scope>NUCLEOTIDE SEQUENCE [LARGE SCALE GENOMIC DNA]</scope>
    <source>
        <strain evidence="3">A17</strain>
        <strain evidence="4 5">cv. Jemalong A17</strain>
    </source>
</reference>
<dbReference type="Proteomes" id="UP000002051">
    <property type="component" value="Chromosome 5"/>
</dbReference>
<organism evidence="3 5">
    <name type="scientific">Medicago truncatula</name>
    <name type="common">Barrel medic</name>
    <name type="synonym">Medicago tribuloides</name>
    <dbReference type="NCBI Taxonomy" id="3880"/>
    <lineage>
        <taxon>Eukaryota</taxon>
        <taxon>Viridiplantae</taxon>
        <taxon>Streptophyta</taxon>
        <taxon>Embryophyta</taxon>
        <taxon>Tracheophyta</taxon>
        <taxon>Spermatophyta</taxon>
        <taxon>Magnoliopsida</taxon>
        <taxon>eudicotyledons</taxon>
        <taxon>Gunneridae</taxon>
        <taxon>Pentapetalae</taxon>
        <taxon>rosids</taxon>
        <taxon>fabids</taxon>
        <taxon>Fabales</taxon>
        <taxon>Fabaceae</taxon>
        <taxon>Papilionoideae</taxon>
        <taxon>50 kb inversion clade</taxon>
        <taxon>NPAAA clade</taxon>
        <taxon>Hologalegina</taxon>
        <taxon>IRL clade</taxon>
        <taxon>Trifolieae</taxon>
        <taxon>Medicago</taxon>
    </lineage>
</organism>
<name>G7K471_MEDTR</name>
<keyword evidence="1" id="KW-1133">Transmembrane helix</keyword>
<evidence type="ECO:0000313" key="4">
    <source>
        <dbReference type="EnsemblPlants" id="AES96316"/>
    </source>
</evidence>
<evidence type="ECO:0000313" key="5">
    <source>
        <dbReference type="Proteomes" id="UP000002051"/>
    </source>
</evidence>
<proteinExistence type="predicted"/>
<sequence>MASPMKFSMVIACVLVLVMVVAAQNNGEDGINIKVSNDMPGMVMAPAPTPKSSASLPTLTYSAAILIFLPFMLSFF</sequence>
<evidence type="ECO:0000313" key="3">
    <source>
        <dbReference type="EMBL" id="AES96316.1"/>
    </source>
</evidence>
<dbReference type="HOGENOM" id="CLU_2692698_0_0_1"/>
<evidence type="ECO:0000256" key="1">
    <source>
        <dbReference type="SAM" id="Phobius"/>
    </source>
</evidence>
<keyword evidence="1" id="KW-0472">Membrane</keyword>
<keyword evidence="5" id="KW-1185">Reference proteome</keyword>
<dbReference type="OMA" id="SNDMPGM"/>
<dbReference type="EnsemblPlants" id="AES96316">
    <property type="protein sequence ID" value="AES96316"/>
    <property type="gene ID" value="MTR_5g035640"/>
</dbReference>
<feature type="signal peptide" evidence="2">
    <location>
        <begin position="1"/>
        <end position="23"/>
    </location>
</feature>
<accession>G7K471</accession>
<keyword evidence="1 3" id="KW-0812">Transmembrane</keyword>
<evidence type="ECO:0000256" key="2">
    <source>
        <dbReference type="SAM" id="SignalP"/>
    </source>
</evidence>
<reference evidence="3 5" key="2">
    <citation type="journal article" date="2014" name="BMC Genomics">
        <title>An improved genome release (version Mt4.0) for the model legume Medicago truncatula.</title>
        <authorList>
            <person name="Tang H."/>
            <person name="Krishnakumar V."/>
            <person name="Bidwell S."/>
            <person name="Rosen B."/>
            <person name="Chan A."/>
            <person name="Zhou S."/>
            <person name="Gentzbittel L."/>
            <person name="Childs K.L."/>
            <person name="Yandell M."/>
            <person name="Gundlach H."/>
            <person name="Mayer K.F."/>
            <person name="Schwartz D.C."/>
            <person name="Town C.D."/>
        </authorList>
    </citation>
    <scope>GENOME REANNOTATION</scope>
    <source>
        <strain evidence="4 5">cv. Jemalong A17</strain>
    </source>
</reference>
<gene>
    <name evidence="3" type="ordered locus">MTR_5g035640</name>
</gene>
<dbReference type="PaxDb" id="3880-AES96316"/>